<dbReference type="VEuPathDB" id="TrichDB:TRFO_34475"/>
<dbReference type="GeneID" id="94844383"/>
<dbReference type="EMBL" id="MLAK01001021">
    <property type="protein sequence ID" value="OHS99157.1"/>
    <property type="molecule type" value="Genomic_DNA"/>
</dbReference>
<dbReference type="OrthoDB" id="10570956at2759"/>
<protein>
    <recommendedName>
        <fullName evidence="4">t-SNARE coiled-coil homology domain-containing protein</fullName>
    </recommendedName>
</protein>
<evidence type="ECO:0008006" key="4">
    <source>
        <dbReference type="Google" id="ProtNLM"/>
    </source>
</evidence>
<evidence type="ECO:0000256" key="1">
    <source>
        <dbReference type="SAM" id="MobiDB-lite"/>
    </source>
</evidence>
<evidence type="ECO:0000313" key="3">
    <source>
        <dbReference type="Proteomes" id="UP000179807"/>
    </source>
</evidence>
<name>A0A1J4JNQ9_9EUKA</name>
<keyword evidence="3" id="KW-1185">Reference proteome</keyword>
<proteinExistence type="predicted"/>
<dbReference type="RefSeq" id="XP_068352294.1">
    <property type="nucleotide sequence ID" value="XM_068509679.1"/>
</dbReference>
<dbReference type="Gene3D" id="1.20.5.110">
    <property type="match status" value="1"/>
</dbReference>
<reference evidence="2" key="1">
    <citation type="submission" date="2016-10" db="EMBL/GenBank/DDBJ databases">
        <authorList>
            <person name="Benchimol M."/>
            <person name="Almeida L.G."/>
            <person name="Vasconcelos A.T."/>
            <person name="Perreira-Neves A."/>
            <person name="Rosa I.A."/>
            <person name="Tasca T."/>
            <person name="Bogo M.R."/>
            <person name="de Souza W."/>
        </authorList>
    </citation>
    <scope>NUCLEOTIDE SEQUENCE [LARGE SCALE GENOMIC DNA]</scope>
    <source>
        <strain evidence="2">K</strain>
    </source>
</reference>
<dbReference type="SUPFAM" id="SSF58038">
    <property type="entry name" value="SNARE fusion complex"/>
    <property type="match status" value="1"/>
</dbReference>
<organism evidence="2 3">
    <name type="scientific">Tritrichomonas foetus</name>
    <dbReference type="NCBI Taxonomy" id="1144522"/>
    <lineage>
        <taxon>Eukaryota</taxon>
        <taxon>Metamonada</taxon>
        <taxon>Parabasalia</taxon>
        <taxon>Tritrichomonadida</taxon>
        <taxon>Tritrichomonadidae</taxon>
        <taxon>Tritrichomonas</taxon>
    </lineage>
</organism>
<gene>
    <name evidence="2" type="ORF">TRFO_34475</name>
</gene>
<comment type="caution">
    <text evidence="2">The sequence shown here is derived from an EMBL/GenBank/DDBJ whole genome shotgun (WGS) entry which is preliminary data.</text>
</comment>
<dbReference type="AlphaFoldDB" id="A0A1J4JNQ9"/>
<accession>A0A1J4JNQ9</accession>
<sequence>MDDSNDPNADALRNRYYSVASGFDSQKASWDSVIKKKETEFKKVREAEEAKKPAQPGMTEEQMQVMQQADELEYVGRQVEEIVTMQKDLNELTHKVDDKITEDHEKVVKIDNHIEDAKNEMIEGNKDLEHAEKDQKKCNIC</sequence>
<dbReference type="Proteomes" id="UP000179807">
    <property type="component" value="Unassembled WGS sequence"/>
</dbReference>
<evidence type="ECO:0000313" key="2">
    <source>
        <dbReference type="EMBL" id="OHS99157.1"/>
    </source>
</evidence>
<feature type="region of interest" description="Disordered" evidence="1">
    <location>
        <begin position="45"/>
        <end position="69"/>
    </location>
</feature>